<organism evidence="2 3">
    <name type="scientific">Ranatra chinensis</name>
    <dbReference type="NCBI Taxonomy" id="642074"/>
    <lineage>
        <taxon>Eukaryota</taxon>
        <taxon>Metazoa</taxon>
        <taxon>Ecdysozoa</taxon>
        <taxon>Arthropoda</taxon>
        <taxon>Hexapoda</taxon>
        <taxon>Insecta</taxon>
        <taxon>Pterygota</taxon>
        <taxon>Neoptera</taxon>
        <taxon>Paraneoptera</taxon>
        <taxon>Hemiptera</taxon>
        <taxon>Heteroptera</taxon>
        <taxon>Panheteroptera</taxon>
        <taxon>Nepomorpha</taxon>
        <taxon>Nepidae</taxon>
        <taxon>Ranatrinae</taxon>
        <taxon>Ranatra</taxon>
    </lineage>
</organism>
<name>A0ABD0YY30_9HEMI</name>
<keyword evidence="3" id="KW-1185">Reference proteome</keyword>
<dbReference type="InterPro" id="IPR011330">
    <property type="entry name" value="Glyco_hydro/deAcase_b/a-brl"/>
</dbReference>
<dbReference type="Proteomes" id="UP001558652">
    <property type="component" value="Unassembled WGS sequence"/>
</dbReference>
<evidence type="ECO:0000313" key="3">
    <source>
        <dbReference type="Proteomes" id="UP001558652"/>
    </source>
</evidence>
<proteinExistence type="predicted"/>
<dbReference type="SUPFAM" id="SSF88713">
    <property type="entry name" value="Glycoside hydrolase/deacetylase"/>
    <property type="match status" value="1"/>
</dbReference>
<dbReference type="InterPro" id="IPR027291">
    <property type="entry name" value="Glyco_hydro_38_N_sf"/>
</dbReference>
<dbReference type="EMBL" id="JBFDAA010000001">
    <property type="protein sequence ID" value="KAL1140868.1"/>
    <property type="molecule type" value="Genomic_DNA"/>
</dbReference>
<dbReference type="PANTHER" id="PTHR11607:SF3">
    <property type="entry name" value="LYSOSOMAL ALPHA-MANNOSIDASE"/>
    <property type="match status" value="1"/>
</dbReference>
<evidence type="ECO:0000313" key="2">
    <source>
        <dbReference type="EMBL" id="KAL1140868.1"/>
    </source>
</evidence>
<protein>
    <recommendedName>
        <fullName evidence="1">Glycoside hydrolase family 38 N-terminal domain-containing protein</fullName>
    </recommendedName>
</protein>
<evidence type="ECO:0000259" key="1">
    <source>
        <dbReference type="Pfam" id="PF01074"/>
    </source>
</evidence>
<dbReference type="Gene3D" id="3.20.110.10">
    <property type="entry name" value="Glycoside hydrolase 38, N terminal domain"/>
    <property type="match status" value="1"/>
</dbReference>
<dbReference type="Pfam" id="PF01074">
    <property type="entry name" value="Glyco_hydro_38N"/>
    <property type="match status" value="1"/>
</dbReference>
<dbReference type="InterPro" id="IPR050843">
    <property type="entry name" value="Glycosyl_Hydrlase_38"/>
</dbReference>
<comment type="caution">
    <text evidence="2">The sequence shown here is derived from an EMBL/GenBank/DDBJ whole genome shotgun (WGS) entry which is preliminary data.</text>
</comment>
<dbReference type="GO" id="GO:0016787">
    <property type="term" value="F:hydrolase activity"/>
    <property type="evidence" value="ECO:0007669"/>
    <property type="project" value="UniProtKB-ARBA"/>
</dbReference>
<accession>A0ABD0YY30</accession>
<gene>
    <name evidence="2" type="ORF">AAG570_000796</name>
</gene>
<dbReference type="AlphaFoldDB" id="A0ABD0YY30"/>
<dbReference type="PANTHER" id="PTHR11607">
    <property type="entry name" value="ALPHA-MANNOSIDASE"/>
    <property type="match status" value="1"/>
</dbReference>
<feature type="domain" description="Glycoside hydrolase family 38 N-terminal" evidence="1">
    <location>
        <begin position="2"/>
        <end position="64"/>
    </location>
</feature>
<sequence length="134" mass="15506">MRPETSWSIDPFGYSSTMPYLLSSSGVSGGLVLQRVHYAWKQYLGEHALLDLIWIQDFDEKSEIPLRIQHGRSYSVTSSCGPYYKVCPEFDFNYLGGNTSRINFSNLRKKAEVISFFYIYLYLTLNPLHPKIFS</sequence>
<dbReference type="InterPro" id="IPR000602">
    <property type="entry name" value="Glyco_hydro_38_N"/>
</dbReference>
<reference evidence="2 3" key="1">
    <citation type="submission" date="2024-07" db="EMBL/GenBank/DDBJ databases">
        <title>Chromosome-level genome assembly of the water stick insect Ranatra chinensis (Heteroptera: Nepidae).</title>
        <authorList>
            <person name="Liu X."/>
        </authorList>
    </citation>
    <scope>NUCLEOTIDE SEQUENCE [LARGE SCALE GENOMIC DNA]</scope>
    <source>
        <strain evidence="2">Cailab_2021Rc</strain>
        <tissue evidence="2">Muscle</tissue>
    </source>
</reference>